<dbReference type="PROSITE" id="PS51257">
    <property type="entry name" value="PROKAR_LIPOPROTEIN"/>
    <property type="match status" value="1"/>
</dbReference>
<feature type="chain" id="PRO_5002946599" description="Type IV secretion system protein DotC" evidence="2">
    <location>
        <begin position="31"/>
        <end position="341"/>
    </location>
</feature>
<evidence type="ECO:0000256" key="2">
    <source>
        <dbReference type="SAM" id="SignalP"/>
    </source>
</evidence>
<gene>
    <name evidence="3" type="ordered locus">MexAM1_META2p0047</name>
</gene>
<dbReference type="Proteomes" id="UP000009081">
    <property type="component" value="Plasmid megaplasmid"/>
</dbReference>
<dbReference type="EMBL" id="CP001511">
    <property type="protein sequence ID" value="ACS42985.1"/>
    <property type="molecule type" value="Genomic_DNA"/>
</dbReference>
<evidence type="ECO:0000313" key="4">
    <source>
        <dbReference type="Proteomes" id="UP000009081"/>
    </source>
</evidence>
<feature type="signal peptide" evidence="2">
    <location>
        <begin position="1"/>
        <end position="30"/>
    </location>
</feature>
<sequence length="341" mass="37754">MRMPPVRKLPRLLASVSVLTLLLAGCNAHAPRVVEPIPSVNAGYRIGDIALQDDPVPTLEDVMNRVPSRKSGDEKPEDRLRAPAMRDSALAYGARAGLAYTSRGINASLKRRAEDLTRIYDFNRILIRTPSGATIMPPVISEAKDTYETSDAGRTLRVADVSYLIVEQARFTPTAPLWHTYLIRTYVTPEPPPDLLLPRDGAERDAWKRWVTEGWHMGVTQAQEIFEADLRRLERDFTGMLKYKGLLEEKKVSAPVVAEGSLGNTGTGQDMRVNDRALRITRDPTLQIGPGGERRFEASPFPGATPDAVAPIQRQAVPAGPPRRAAAPVRRERRAVAEPRF</sequence>
<reference evidence="3 4" key="1">
    <citation type="journal article" date="2009" name="PLoS ONE">
        <title>Methylobacterium genome sequences: a reference blueprint to investigate microbial metabolism of C1 compounds from natural and industrial sources.</title>
        <authorList>
            <person name="Vuilleumier S."/>
            <person name="Chistoserdova L."/>
            <person name="Lee M.-C."/>
            <person name="Bringel F."/>
            <person name="Lajus A."/>
            <person name="Zhou Y."/>
            <person name="Gourion B."/>
            <person name="Barbe V."/>
            <person name="Chang J."/>
            <person name="Cruveiller S."/>
            <person name="Dossat C."/>
            <person name="Gillett W."/>
            <person name="Gruffaz C."/>
            <person name="Haugen E."/>
            <person name="Hourcade E."/>
            <person name="Levy R."/>
            <person name="Mangenot S."/>
            <person name="Muller E."/>
            <person name="Nadalig T."/>
            <person name="Pagni M."/>
            <person name="Penny C."/>
            <person name="Peyraud R."/>
            <person name="Robinson D.G."/>
            <person name="Roche D."/>
            <person name="Rouy Z."/>
            <person name="Saenampechek C."/>
            <person name="Salvignol G."/>
            <person name="Vallenet D."/>
            <person name="Wu Z."/>
            <person name="Marx C.J."/>
            <person name="Vorholt J.A."/>
            <person name="Olson M.V."/>
            <person name="Kaul R."/>
            <person name="Weissenbach J."/>
            <person name="Medigue C."/>
            <person name="Lidstrom M.E."/>
        </authorList>
    </citation>
    <scope>NUCLEOTIDE SEQUENCE [LARGE SCALE GENOMIC DNA]</scope>
    <source>
        <strain evidence="4">ATCC 14718 / DSM 1338 / JCM 2805 / NCIMB 9133 / AM1</strain>
    </source>
</reference>
<geneLocation type="plasmid" evidence="3 4">
    <name>megaplasmid</name>
</geneLocation>
<evidence type="ECO:0000313" key="3">
    <source>
        <dbReference type="EMBL" id="ACS42985.1"/>
    </source>
</evidence>
<evidence type="ECO:0008006" key="5">
    <source>
        <dbReference type="Google" id="ProtNLM"/>
    </source>
</evidence>
<proteinExistence type="predicted"/>
<organism evidence="3 4">
    <name type="scientific">Methylorubrum extorquens (strain ATCC 14718 / DSM 1338 / JCM 2805 / NCIMB 9133 / AM1)</name>
    <name type="common">Methylobacterium extorquens</name>
    <dbReference type="NCBI Taxonomy" id="272630"/>
    <lineage>
        <taxon>Bacteria</taxon>
        <taxon>Pseudomonadati</taxon>
        <taxon>Pseudomonadota</taxon>
        <taxon>Alphaproteobacteria</taxon>
        <taxon>Hyphomicrobiales</taxon>
        <taxon>Methylobacteriaceae</taxon>
        <taxon>Methylorubrum</taxon>
    </lineage>
</organism>
<accession>C5B3F3</accession>
<dbReference type="AlphaFoldDB" id="C5B3F3"/>
<evidence type="ECO:0000256" key="1">
    <source>
        <dbReference type="SAM" id="MobiDB-lite"/>
    </source>
</evidence>
<dbReference type="InterPro" id="IPR031618">
    <property type="entry name" value="T4SS_TraI"/>
</dbReference>
<name>C5B3F3_METEA</name>
<keyword evidence="2" id="KW-0732">Signal</keyword>
<feature type="region of interest" description="Disordered" evidence="1">
    <location>
        <begin position="284"/>
        <end position="341"/>
    </location>
</feature>
<dbReference type="KEGG" id="mea:Mex_2p0047"/>
<keyword evidence="3" id="KW-0614">Plasmid</keyword>
<keyword evidence="4" id="KW-1185">Reference proteome</keyword>
<dbReference type="Pfam" id="PF16932">
    <property type="entry name" value="T4SS_TraI"/>
    <property type="match status" value="1"/>
</dbReference>
<feature type="compositionally biased region" description="Low complexity" evidence="1">
    <location>
        <begin position="316"/>
        <end position="328"/>
    </location>
</feature>
<dbReference type="HOGENOM" id="CLU_813303_0_0_5"/>
<protein>
    <recommendedName>
        <fullName evidence="5">Type IV secretion system protein DotC</fullName>
    </recommendedName>
</protein>